<organism evidence="2 3">
    <name type="scientific">Microlunatus panaciterrae</name>
    <dbReference type="NCBI Taxonomy" id="400768"/>
    <lineage>
        <taxon>Bacteria</taxon>
        <taxon>Bacillati</taxon>
        <taxon>Actinomycetota</taxon>
        <taxon>Actinomycetes</taxon>
        <taxon>Propionibacteriales</taxon>
        <taxon>Propionibacteriaceae</taxon>
        <taxon>Microlunatus</taxon>
    </lineage>
</organism>
<reference evidence="2 3" key="1">
    <citation type="submission" date="2021-01" db="EMBL/GenBank/DDBJ databases">
        <title>Sequencing the genomes of 1000 actinobacteria strains.</title>
        <authorList>
            <person name="Klenk H.-P."/>
        </authorList>
    </citation>
    <scope>NUCLEOTIDE SEQUENCE [LARGE SCALE GENOMIC DNA]</scope>
    <source>
        <strain evidence="2 3">DSM 18662</strain>
    </source>
</reference>
<dbReference type="InterPro" id="IPR027383">
    <property type="entry name" value="Znf_put"/>
</dbReference>
<keyword evidence="3" id="KW-1185">Reference proteome</keyword>
<dbReference type="InterPro" id="IPR024020">
    <property type="entry name" value="Anit_sigma_mycothiol_RsrA"/>
</dbReference>
<proteinExistence type="predicted"/>
<comment type="caution">
    <text evidence="2">The sequence shown here is derived from an EMBL/GenBank/DDBJ whole genome shotgun (WGS) entry which is preliminary data.</text>
</comment>
<sequence length="94" mass="10469">MNDVPAASSHDADDCARVLKRVYEFLDNELDNADGAEIRQHLAACEPCLERFDVEQAVKSLVHRHCGNDQAPSHLRDKVLGQLAAAQRRAFEQA</sequence>
<dbReference type="Proteomes" id="UP000704762">
    <property type="component" value="Unassembled WGS sequence"/>
</dbReference>
<gene>
    <name evidence="2" type="ORF">JOE57_000354</name>
</gene>
<dbReference type="NCBIfam" id="TIGR03988">
    <property type="entry name" value="antisig_RsrA"/>
    <property type="match status" value="1"/>
</dbReference>
<dbReference type="RefSeq" id="WP_204916122.1">
    <property type="nucleotide sequence ID" value="NZ_BAAAQP010000003.1"/>
</dbReference>
<protein>
    <submittedName>
        <fullName evidence="2">Mycothiol system anti-sigma-R factor</fullName>
    </submittedName>
</protein>
<evidence type="ECO:0000259" key="1">
    <source>
        <dbReference type="Pfam" id="PF13490"/>
    </source>
</evidence>
<evidence type="ECO:0000313" key="3">
    <source>
        <dbReference type="Proteomes" id="UP000704762"/>
    </source>
</evidence>
<dbReference type="Pfam" id="PF13490">
    <property type="entry name" value="zf-HC2"/>
    <property type="match status" value="1"/>
</dbReference>
<name>A0ABS2RFG6_9ACTN</name>
<dbReference type="EMBL" id="JAFBCF010000001">
    <property type="protein sequence ID" value="MBM7797433.1"/>
    <property type="molecule type" value="Genomic_DNA"/>
</dbReference>
<feature type="domain" description="Putative zinc-finger" evidence="1">
    <location>
        <begin position="15"/>
        <end position="48"/>
    </location>
</feature>
<evidence type="ECO:0000313" key="2">
    <source>
        <dbReference type="EMBL" id="MBM7797433.1"/>
    </source>
</evidence>
<accession>A0ABS2RFG6</accession>